<evidence type="ECO:0000313" key="2">
    <source>
        <dbReference type="EMBL" id="KAG8081826.1"/>
    </source>
</evidence>
<keyword evidence="1" id="KW-0732">Signal</keyword>
<dbReference type="OrthoDB" id="10603946at2759"/>
<comment type="caution">
    <text evidence="2">The sequence shown here is derived from an EMBL/GenBank/DDBJ whole genome shotgun (WGS) entry which is preliminary data.</text>
</comment>
<name>A0A8J5W0A6_ZIZPA</name>
<feature type="chain" id="PRO_5035220749" evidence="1">
    <location>
        <begin position="36"/>
        <end position="174"/>
    </location>
</feature>
<organism evidence="2 3">
    <name type="scientific">Zizania palustris</name>
    <name type="common">Northern wild rice</name>
    <dbReference type="NCBI Taxonomy" id="103762"/>
    <lineage>
        <taxon>Eukaryota</taxon>
        <taxon>Viridiplantae</taxon>
        <taxon>Streptophyta</taxon>
        <taxon>Embryophyta</taxon>
        <taxon>Tracheophyta</taxon>
        <taxon>Spermatophyta</taxon>
        <taxon>Magnoliopsida</taxon>
        <taxon>Liliopsida</taxon>
        <taxon>Poales</taxon>
        <taxon>Poaceae</taxon>
        <taxon>BOP clade</taxon>
        <taxon>Oryzoideae</taxon>
        <taxon>Oryzeae</taxon>
        <taxon>Zizaniinae</taxon>
        <taxon>Zizania</taxon>
    </lineage>
</organism>
<protein>
    <submittedName>
        <fullName evidence="2">Uncharacterized protein</fullName>
    </submittedName>
</protein>
<sequence length="174" mass="19663">MTHKPQEPSPSPPLPATPPPVSLLSLLFLALPANCNWNRVITGSGKRHRRTGLLRPFRDGGRRRAVSAGPIPIALNLMDASVNAKKVSFCGSTGHSRCGEFHRPAWSCRMRDHSLNRSNPFLLQVWFVFPFKYKKSMVNEELFYKISNDHNISSEEEDVLVRSYSNLNVSFGYH</sequence>
<proteinExistence type="predicted"/>
<feature type="signal peptide" evidence="1">
    <location>
        <begin position="1"/>
        <end position="35"/>
    </location>
</feature>
<evidence type="ECO:0000256" key="1">
    <source>
        <dbReference type="SAM" id="SignalP"/>
    </source>
</evidence>
<gene>
    <name evidence="2" type="ORF">GUJ93_ZPchr0014g47408</name>
</gene>
<feature type="non-terminal residue" evidence="2">
    <location>
        <position position="1"/>
    </location>
</feature>
<keyword evidence="3" id="KW-1185">Reference proteome</keyword>
<evidence type="ECO:0000313" key="3">
    <source>
        <dbReference type="Proteomes" id="UP000729402"/>
    </source>
</evidence>
<reference evidence="2" key="2">
    <citation type="submission" date="2021-02" db="EMBL/GenBank/DDBJ databases">
        <authorList>
            <person name="Kimball J.A."/>
            <person name="Haas M.W."/>
            <person name="Macchietto M."/>
            <person name="Kono T."/>
            <person name="Duquette J."/>
            <person name="Shao M."/>
        </authorList>
    </citation>
    <scope>NUCLEOTIDE SEQUENCE</scope>
    <source>
        <tissue evidence="2">Fresh leaf tissue</tissue>
    </source>
</reference>
<dbReference type="Proteomes" id="UP000729402">
    <property type="component" value="Unassembled WGS sequence"/>
</dbReference>
<dbReference type="AlphaFoldDB" id="A0A8J5W0A6"/>
<dbReference type="EMBL" id="JAAALK010000086">
    <property type="protein sequence ID" value="KAG8081826.1"/>
    <property type="molecule type" value="Genomic_DNA"/>
</dbReference>
<reference evidence="2" key="1">
    <citation type="journal article" date="2021" name="bioRxiv">
        <title>Whole Genome Assembly and Annotation of Northern Wild Rice, Zizania palustris L., Supports a Whole Genome Duplication in the Zizania Genus.</title>
        <authorList>
            <person name="Haas M."/>
            <person name="Kono T."/>
            <person name="Macchietto M."/>
            <person name="Millas R."/>
            <person name="McGilp L."/>
            <person name="Shao M."/>
            <person name="Duquette J."/>
            <person name="Hirsch C.N."/>
            <person name="Kimball J."/>
        </authorList>
    </citation>
    <scope>NUCLEOTIDE SEQUENCE</scope>
    <source>
        <tissue evidence="2">Fresh leaf tissue</tissue>
    </source>
</reference>
<accession>A0A8J5W0A6</accession>